<feature type="transmembrane region" description="Helical" evidence="1">
    <location>
        <begin position="45"/>
        <end position="63"/>
    </location>
</feature>
<evidence type="ECO:0000256" key="1">
    <source>
        <dbReference type="SAM" id="Phobius"/>
    </source>
</evidence>
<evidence type="ECO:0000313" key="2">
    <source>
        <dbReference type="EMBL" id="NME67482.1"/>
    </source>
</evidence>
<dbReference type="RefSeq" id="WP_169655819.1">
    <property type="nucleotide sequence ID" value="NZ_JABANE010000011.1"/>
</dbReference>
<dbReference type="EMBL" id="JABANE010000011">
    <property type="protein sequence ID" value="NME67482.1"/>
    <property type="molecule type" value="Genomic_DNA"/>
</dbReference>
<keyword evidence="1" id="KW-1133">Transmembrane helix</keyword>
<dbReference type="AlphaFoldDB" id="A0A7X9P307"/>
<feature type="transmembrane region" description="Helical" evidence="1">
    <location>
        <begin position="124"/>
        <end position="149"/>
    </location>
</feature>
<keyword evidence="1" id="KW-0812">Transmembrane</keyword>
<dbReference type="Proteomes" id="UP000576082">
    <property type="component" value="Unassembled WGS sequence"/>
</dbReference>
<comment type="caution">
    <text evidence="2">The sequence shown here is derived from an EMBL/GenBank/DDBJ whole genome shotgun (WGS) entry which is preliminary data.</text>
</comment>
<feature type="transmembrane region" description="Helical" evidence="1">
    <location>
        <begin position="69"/>
        <end position="87"/>
    </location>
</feature>
<accession>A0A7X9P307</accession>
<gene>
    <name evidence="2" type="ORF">HHU12_05845</name>
</gene>
<reference evidence="2 3" key="1">
    <citation type="submission" date="2020-04" db="EMBL/GenBank/DDBJ databases">
        <title>Flammeovirga sp. SR4, a novel species isolated from seawater.</title>
        <authorList>
            <person name="Wang X."/>
        </authorList>
    </citation>
    <scope>NUCLEOTIDE SEQUENCE [LARGE SCALE GENOMIC DNA]</scope>
    <source>
        <strain evidence="2 3">ATCC 23126</strain>
    </source>
</reference>
<keyword evidence="1" id="KW-0472">Membrane</keyword>
<organism evidence="2 3">
    <name type="scientific">Flammeovirga aprica JL-4</name>
    <dbReference type="NCBI Taxonomy" id="694437"/>
    <lineage>
        <taxon>Bacteria</taxon>
        <taxon>Pseudomonadati</taxon>
        <taxon>Bacteroidota</taxon>
        <taxon>Cytophagia</taxon>
        <taxon>Cytophagales</taxon>
        <taxon>Flammeovirgaceae</taxon>
        <taxon>Flammeovirga</taxon>
    </lineage>
</organism>
<proteinExistence type="predicted"/>
<feature type="transmembrane region" description="Helical" evidence="1">
    <location>
        <begin position="96"/>
        <end position="118"/>
    </location>
</feature>
<name>A0A7X9P307_9BACT</name>
<keyword evidence="3" id="KW-1185">Reference proteome</keyword>
<feature type="transmembrane region" description="Helical" evidence="1">
    <location>
        <begin position="20"/>
        <end position="38"/>
    </location>
</feature>
<sequence length="155" mass="16996">MQRFGVVKSPQMHHREERAFALSIMILSLAILCYLLIVKVNVSTALSISFCAVTITLITANIANFVDKISLHSVGLSGLIGILYYFIREAEAEPNIILFDAFGISIILLGVVMTARLYLKAHTYYQILTGAVIGFLSGFGGALLSAHFLQHHTLI</sequence>
<protein>
    <recommendedName>
        <fullName evidence="4">Phosphatidic acid phosphatase type 2/haloperoxidase domain-containing protein</fullName>
    </recommendedName>
</protein>
<evidence type="ECO:0008006" key="4">
    <source>
        <dbReference type="Google" id="ProtNLM"/>
    </source>
</evidence>
<evidence type="ECO:0000313" key="3">
    <source>
        <dbReference type="Proteomes" id="UP000576082"/>
    </source>
</evidence>